<dbReference type="RefSeq" id="WP_083525677.1">
    <property type="nucleotide sequence ID" value="NZ_CP013729.1"/>
</dbReference>
<dbReference type="AlphaFoldDB" id="A0A0U3N5T7"/>
<feature type="transmembrane region" description="Helical" evidence="7">
    <location>
        <begin position="194"/>
        <end position="216"/>
    </location>
</feature>
<evidence type="ECO:0000256" key="5">
    <source>
        <dbReference type="ARBA" id="ARBA00022989"/>
    </source>
</evidence>
<dbReference type="PANTHER" id="PTHR30065">
    <property type="entry name" value="FLAGELLAR BIOSYNTHETIC PROTEIN FLIR"/>
    <property type="match status" value="1"/>
</dbReference>
<keyword evidence="6 7" id="KW-0472">Membrane</keyword>
<evidence type="ECO:0000256" key="4">
    <source>
        <dbReference type="ARBA" id="ARBA00022692"/>
    </source>
</evidence>
<evidence type="ECO:0000256" key="1">
    <source>
        <dbReference type="ARBA" id="ARBA00004651"/>
    </source>
</evidence>
<dbReference type="Pfam" id="PF01311">
    <property type="entry name" value="Bac_export_1"/>
    <property type="match status" value="1"/>
</dbReference>
<dbReference type="KEGG" id="rdp:RD2015_3102"/>
<keyword evidence="5 7" id="KW-1133">Transmembrane helix</keyword>
<evidence type="ECO:0000256" key="6">
    <source>
        <dbReference type="ARBA" id="ARBA00023136"/>
    </source>
</evidence>
<feature type="transmembrane region" description="Helical" evidence="7">
    <location>
        <begin position="228"/>
        <end position="249"/>
    </location>
</feature>
<dbReference type="NCBIfam" id="TIGR01401">
    <property type="entry name" value="fliR_like_III"/>
    <property type="match status" value="1"/>
</dbReference>
<evidence type="ECO:0000256" key="7">
    <source>
        <dbReference type="RuleBase" id="RU362072"/>
    </source>
</evidence>
<evidence type="ECO:0000313" key="9">
    <source>
        <dbReference type="Proteomes" id="UP000060699"/>
    </source>
</evidence>
<gene>
    <name evidence="8" type="ORF">RD2015_3102</name>
</gene>
<evidence type="ECO:0000256" key="2">
    <source>
        <dbReference type="ARBA" id="ARBA00009772"/>
    </source>
</evidence>
<evidence type="ECO:0000313" key="8">
    <source>
        <dbReference type="EMBL" id="ALV07563.1"/>
    </source>
</evidence>
<name>A0A0U3N5T7_9BURK</name>
<accession>A0A0U3N5T7</accession>
<dbReference type="EMBL" id="CP013729">
    <property type="protein sequence ID" value="ALV07563.1"/>
    <property type="molecule type" value="Genomic_DNA"/>
</dbReference>
<dbReference type="Proteomes" id="UP000060699">
    <property type="component" value="Chromosome"/>
</dbReference>
<feature type="transmembrane region" description="Helical" evidence="7">
    <location>
        <begin position="138"/>
        <end position="161"/>
    </location>
</feature>
<feature type="transmembrane region" description="Helical" evidence="7">
    <location>
        <begin position="51"/>
        <end position="72"/>
    </location>
</feature>
<feature type="transmembrane region" description="Helical" evidence="7">
    <location>
        <begin position="21"/>
        <end position="39"/>
    </location>
</feature>
<organism evidence="8 9">
    <name type="scientific">Roseateles depolymerans</name>
    <dbReference type="NCBI Taxonomy" id="76731"/>
    <lineage>
        <taxon>Bacteria</taxon>
        <taxon>Pseudomonadati</taxon>
        <taxon>Pseudomonadota</taxon>
        <taxon>Betaproteobacteria</taxon>
        <taxon>Burkholderiales</taxon>
        <taxon>Sphaerotilaceae</taxon>
        <taxon>Roseateles</taxon>
    </lineage>
</organism>
<dbReference type="PANTHER" id="PTHR30065:SF1">
    <property type="entry name" value="SURFACE PRESENTATION OF ANTIGENS PROTEIN SPAR"/>
    <property type="match status" value="1"/>
</dbReference>
<keyword evidence="4 7" id="KW-0812">Transmembrane</keyword>
<dbReference type="OrthoDB" id="9153610at2"/>
<dbReference type="InterPro" id="IPR002010">
    <property type="entry name" value="T3SS_IM_R"/>
</dbReference>
<protein>
    <submittedName>
        <fullName evidence="8">Type III secretion protein SpaR/YscT/HrcT</fullName>
    </submittedName>
</protein>
<dbReference type="GO" id="GO:0006605">
    <property type="term" value="P:protein targeting"/>
    <property type="evidence" value="ECO:0007669"/>
    <property type="project" value="UniProtKB-UniRule"/>
</dbReference>
<dbReference type="InterPro" id="IPR006304">
    <property type="entry name" value="T3SS_SpaR/YscT"/>
</dbReference>
<dbReference type="GO" id="GO:0005886">
    <property type="term" value="C:plasma membrane"/>
    <property type="evidence" value="ECO:0007669"/>
    <property type="project" value="UniProtKB-SubCell"/>
</dbReference>
<dbReference type="PATRIC" id="fig|76731.3.peg.3179"/>
<sequence>MNELFNHFEGVIGAGTLLQQAVMLLAVSLLRVYAVFLVLPATSDQALQGPVRNGLCICLALFIAWGQPLSLVQDLDMVRLVATLAKEALIGLVLGFAASTVFWVAEGVGVLIDNQAGYNNVQQTNPLSGEQSTPIGNLLAQLAISGFYLLGGMLMLTGLLFDSFHWWPIGSLGPAWSTILEDFVKAQTSRYLELMIKIAAPALLVLMLVDLGFGVLSKTADKLEPNNLAQPVKGAVAIAMLSLLVAVFFDQVRPALSLHTLSREMAQWAQRAQDAQPMDGAAGRERRSTPPAPASAPSAAASSGVGASRVDVAPRDGAVLRDGAAVRDGAAPDPQGAAVRTGER</sequence>
<proteinExistence type="inferred from homology"/>
<keyword evidence="3 7" id="KW-1003">Cell membrane</keyword>
<evidence type="ECO:0000256" key="3">
    <source>
        <dbReference type="ARBA" id="ARBA00022475"/>
    </source>
</evidence>
<reference evidence="8 9" key="1">
    <citation type="submission" date="2015-12" db="EMBL/GenBank/DDBJ databases">
        <title>Complete genome of Roseateles depolymerans KCTC 42856.</title>
        <authorList>
            <person name="Kim K.M."/>
        </authorList>
    </citation>
    <scope>NUCLEOTIDE SEQUENCE [LARGE SCALE GENOMIC DNA]</scope>
    <source>
        <strain evidence="8 9">KCTC 42856</strain>
    </source>
</reference>
<feature type="transmembrane region" description="Helical" evidence="7">
    <location>
        <begin position="84"/>
        <end position="105"/>
    </location>
</feature>
<dbReference type="STRING" id="76731.RD2015_3102"/>
<dbReference type="PRINTS" id="PR00953">
    <property type="entry name" value="TYPE3IMRPROT"/>
</dbReference>
<comment type="similarity">
    <text evidence="2 7">Belongs to the FliR/MopE/SpaR family.</text>
</comment>
<keyword evidence="9" id="KW-1185">Reference proteome</keyword>
<comment type="subcellular location">
    <subcellularLocation>
        <location evidence="1 7">Cell membrane</location>
        <topology evidence="1 7">Multi-pass membrane protein</topology>
    </subcellularLocation>
</comment>